<dbReference type="EMBL" id="UINC01119728">
    <property type="protein sequence ID" value="SVC93771.1"/>
    <property type="molecule type" value="Genomic_DNA"/>
</dbReference>
<feature type="non-terminal residue" evidence="1">
    <location>
        <position position="1"/>
    </location>
</feature>
<gene>
    <name evidence="1" type="ORF">METZ01_LOCUS346625</name>
</gene>
<dbReference type="Pfam" id="PF13189">
    <property type="entry name" value="Cytidylate_kin2"/>
    <property type="match status" value="1"/>
</dbReference>
<dbReference type="AlphaFoldDB" id="A0A382RB32"/>
<name>A0A382RB32_9ZZZZ</name>
<dbReference type="Gene3D" id="3.40.50.300">
    <property type="entry name" value="P-loop containing nucleotide triphosphate hydrolases"/>
    <property type="match status" value="1"/>
</dbReference>
<proteinExistence type="predicted"/>
<dbReference type="InterPro" id="IPR027417">
    <property type="entry name" value="P-loop_NTPase"/>
</dbReference>
<organism evidence="1">
    <name type="scientific">marine metagenome</name>
    <dbReference type="NCBI Taxonomy" id="408172"/>
    <lineage>
        <taxon>unclassified sequences</taxon>
        <taxon>metagenomes</taxon>
        <taxon>ecological metagenomes</taxon>
    </lineage>
</organism>
<protein>
    <recommendedName>
        <fullName evidence="2">Cytidylate kinase-like family protein</fullName>
    </recommendedName>
</protein>
<accession>A0A382RB32</accession>
<evidence type="ECO:0008006" key="2">
    <source>
        <dbReference type="Google" id="ProtNLM"/>
    </source>
</evidence>
<reference evidence="1" key="1">
    <citation type="submission" date="2018-05" db="EMBL/GenBank/DDBJ databases">
        <authorList>
            <person name="Lanie J.A."/>
            <person name="Ng W.-L."/>
            <person name="Kazmierczak K.M."/>
            <person name="Andrzejewski T.M."/>
            <person name="Davidsen T.M."/>
            <person name="Wayne K.J."/>
            <person name="Tettelin H."/>
            <person name="Glass J.I."/>
            <person name="Rusch D."/>
            <person name="Podicherti R."/>
            <person name="Tsui H.-C.T."/>
            <person name="Winkler M.E."/>
        </authorList>
    </citation>
    <scope>NUCLEOTIDE SEQUENCE</scope>
</reference>
<evidence type="ECO:0000313" key="1">
    <source>
        <dbReference type="EMBL" id="SVC93771.1"/>
    </source>
</evidence>
<sequence>ETSATHDACEHALLEKDQQRQHYLHYNYGQNWSDPRLYHLIVNTSTFSWDHVADLIIQSLSKVRTD</sequence>